<keyword evidence="5" id="KW-0665">Pyrimidine biosynthesis</keyword>
<dbReference type="PANTHER" id="PTHR48109:SF1">
    <property type="entry name" value="DIHYDROOROTATE DEHYDROGENASE (FUMARATE)"/>
    <property type="match status" value="1"/>
</dbReference>
<dbReference type="PROSITE" id="PS00912">
    <property type="entry name" value="DHODEHASE_2"/>
    <property type="match status" value="1"/>
</dbReference>
<accession>A0A9W7GHT1</accession>
<sequence length="411" mass="43363">MPVDLSTTICGQTLTTCVYNASGPRTGSSDALSKVASSRSGAVLAKSATVEEQTGNPLPRTFQADGKGSLNSEGLPNKGIDYYISQNTIEESMGESGKPYFVSISGHNLADNLDMLKKIDKVSGISGVELNLACPNVIGHPIIAYDFEQMDSVLSAVAKLKLKKPLGVKMPPYFDGPHFEQAAKVLNKYKSSISYAASINTVGNALVIDTVAEMPAINPKGGFGGLSGPAVKYTALANVKKMRDLLDESIDVVGVGGVETGEDVFQFLLCGAQAVQVGTKHWIEGASCFDRIVGELEVLMEEKGYKSVEEFRGKLKPWSKAGASKSRAAKKKAGAGRSRADQAKIPVGKGGILPTMIVSFLLGLLLATAAFSALGGEVSMGGFVPFGSLLKIHDELEGARMGPRKKKVKEL</sequence>
<keyword evidence="7" id="KW-0472">Membrane</keyword>
<dbReference type="GO" id="GO:0004152">
    <property type="term" value="F:dihydroorotate dehydrogenase activity"/>
    <property type="evidence" value="ECO:0007669"/>
    <property type="project" value="TreeGrafter"/>
</dbReference>
<evidence type="ECO:0000256" key="7">
    <source>
        <dbReference type="SAM" id="Phobius"/>
    </source>
</evidence>
<dbReference type="PANTHER" id="PTHR48109">
    <property type="entry name" value="DIHYDROOROTATE DEHYDROGENASE (QUINONE), MITOCHONDRIAL-RELATED"/>
    <property type="match status" value="1"/>
</dbReference>
<comment type="cofactor">
    <cofactor evidence="1">
        <name>FMN</name>
        <dbReference type="ChEBI" id="CHEBI:58210"/>
    </cofactor>
</comment>
<evidence type="ECO:0000256" key="6">
    <source>
        <dbReference type="ARBA" id="ARBA00023002"/>
    </source>
</evidence>
<keyword evidence="4" id="KW-0288">FMN</keyword>
<evidence type="ECO:0000313" key="9">
    <source>
        <dbReference type="EMBL" id="GMI44513.1"/>
    </source>
</evidence>
<dbReference type="OrthoDB" id="14784at2759"/>
<protein>
    <recommendedName>
        <fullName evidence="8">Dihydroorotate dehydrogenase catalytic domain-containing protein</fullName>
    </recommendedName>
</protein>
<evidence type="ECO:0000256" key="5">
    <source>
        <dbReference type="ARBA" id="ARBA00022975"/>
    </source>
</evidence>
<keyword evidence="7" id="KW-1133">Transmembrane helix</keyword>
<dbReference type="Gene3D" id="2.30.26.10">
    <property type="entry name" value="Dihydroorotate Dehydrogenase A, chain A, domain 2"/>
    <property type="match status" value="1"/>
</dbReference>
<name>A0A9W7GHT1_9STRA</name>
<feature type="transmembrane region" description="Helical" evidence="7">
    <location>
        <begin position="352"/>
        <end position="374"/>
    </location>
</feature>
<dbReference type="PROSITE" id="PS00911">
    <property type="entry name" value="DHODEHASE_1"/>
    <property type="match status" value="1"/>
</dbReference>
<evidence type="ECO:0000256" key="2">
    <source>
        <dbReference type="ARBA" id="ARBA00004725"/>
    </source>
</evidence>
<dbReference type="GO" id="GO:0006207">
    <property type="term" value="P:'de novo' pyrimidine nucleobase biosynthetic process"/>
    <property type="evidence" value="ECO:0007669"/>
    <property type="project" value="InterPro"/>
</dbReference>
<organism evidence="9 10">
    <name type="scientific">Triparma columacea</name>
    <dbReference type="NCBI Taxonomy" id="722753"/>
    <lineage>
        <taxon>Eukaryota</taxon>
        <taxon>Sar</taxon>
        <taxon>Stramenopiles</taxon>
        <taxon>Ochrophyta</taxon>
        <taxon>Bolidophyceae</taxon>
        <taxon>Parmales</taxon>
        <taxon>Triparmaceae</taxon>
        <taxon>Triparma</taxon>
    </lineage>
</organism>
<dbReference type="InterPro" id="IPR013785">
    <property type="entry name" value="Aldolase_TIM"/>
</dbReference>
<keyword evidence="6" id="KW-0560">Oxidoreductase</keyword>
<dbReference type="EMBL" id="BRYA01000219">
    <property type="protein sequence ID" value="GMI44513.1"/>
    <property type="molecule type" value="Genomic_DNA"/>
</dbReference>
<comment type="caution">
    <text evidence="9">The sequence shown here is derived from an EMBL/GenBank/DDBJ whole genome shotgun (WGS) entry which is preliminary data.</text>
</comment>
<dbReference type="InterPro" id="IPR005720">
    <property type="entry name" value="Dihydroorotate_DH_cat"/>
</dbReference>
<keyword evidence="10" id="KW-1185">Reference proteome</keyword>
<dbReference type="NCBIfam" id="NF002702">
    <property type="entry name" value="PRK02506.1"/>
    <property type="match status" value="1"/>
</dbReference>
<dbReference type="Pfam" id="PF01180">
    <property type="entry name" value="DHO_dh"/>
    <property type="match status" value="1"/>
</dbReference>
<keyword evidence="7" id="KW-0812">Transmembrane</keyword>
<evidence type="ECO:0000256" key="1">
    <source>
        <dbReference type="ARBA" id="ARBA00001917"/>
    </source>
</evidence>
<dbReference type="GO" id="GO:0006221">
    <property type="term" value="P:pyrimidine nucleotide biosynthetic process"/>
    <property type="evidence" value="ECO:0007669"/>
    <property type="project" value="UniProtKB-KW"/>
</dbReference>
<dbReference type="InterPro" id="IPR001295">
    <property type="entry name" value="Dihydroorotate_DH_CS"/>
</dbReference>
<evidence type="ECO:0000313" key="10">
    <source>
        <dbReference type="Proteomes" id="UP001165065"/>
    </source>
</evidence>
<dbReference type="GO" id="GO:0005737">
    <property type="term" value="C:cytoplasm"/>
    <property type="evidence" value="ECO:0007669"/>
    <property type="project" value="InterPro"/>
</dbReference>
<evidence type="ECO:0000259" key="8">
    <source>
        <dbReference type="Pfam" id="PF01180"/>
    </source>
</evidence>
<dbReference type="Gene3D" id="3.20.20.70">
    <property type="entry name" value="Aldolase class I"/>
    <property type="match status" value="1"/>
</dbReference>
<reference evidence="10" key="1">
    <citation type="journal article" date="2023" name="Commun. Biol.">
        <title>Genome analysis of Parmales, the sister group of diatoms, reveals the evolutionary specialization of diatoms from phago-mixotrophs to photoautotrophs.</title>
        <authorList>
            <person name="Ban H."/>
            <person name="Sato S."/>
            <person name="Yoshikawa S."/>
            <person name="Yamada K."/>
            <person name="Nakamura Y."/>
            <person name="Ichinomiya M."/>
            <person name="Sato N."/>
            <person name="Blanc-Mathieu R."/>
            <person name="Endo H."/>
            <person name="Kuwata A."/>
            <person name="Ogata H."/>
        </authorList>
    </citation>
    <scope>NUCLEOTIDE SEQUENCE [LARGE SCALE GENOMIC DNA]</scope>
</reference>
<gene>
    <name evidence="9" type="ORF">TrCOL_g10387</name>
</gene>
<dbReference type="InterPro" id="IPR023359">
    <property type="entry name" value="Dihydro_DH_chainA_dom2"/>
</dbReference>
<evidence type="ECO:0000256" key="3">
    <source>
        <dbReference type="ARBA" id="ARBA00022630"/>
    </source>
</evidence>
<dbReference type="SUPFAM" id="SSF51395">
    <property type="entry name" value="FMN-linked oxidoreductases"/>
    <property type="match status" value="1"/>
</dbReference>
<comment type="pathway">
    <text evidence="2">Pyrimidine metabolism; UMP biosynthesis via de novo pathway.</text>
</comment>
<dbReference type="AlphaFoldDB" id="A0A9W7GHT1"/>
<proteinExistence type="predicted"/>
<evidence type="ECO:0000256" key="4">
    <source>
        <dbReference type="ARBA" id="ARBA00022643"/>
    </source>
</evidence>
<dbReference type="Proteomes" id="UP001165065">
    <property type="component" value="Unassembled WGS sequence"/>
</dbReference>
<keyword evidence="3" id="KW-0285">Flavoprotein</keyword>
<dbReference type="InterPro" id="IPR050074">
    <property type="entry name" value="DHO_dehydrogenase"/>
</dbReference>
<feature type="domain" description="Dihydroorotate dehydrogenase catalytic" evidence="8">
    <location>
        <begin position="5"/>
        <end position="300"/>
    </location>
</feature>